<dbReference type="GO" id="GO:0006146">
    <property type="term" value="P:adenine catabolic process"/>
    <property type="evidence" value="ECO:0007669"/>
    <property type="project" value="TreeGrafter"/>
</dbReference>
<dbReference type="AlphaFoldDB" id="A0A0D2HBJ4"/>
<comment type="cofactor">
    <cofactor evidence="1">
        <name>Zn(2+)</name>
        <dbReference type="ChEBI" id="CHEBI:29105"/>
    </cofactor>
</comment>
<dbReference type="STRING" id="1442371.A0A0D2HBJ4"/>
<dbReference type="InterPro" id="IPR001365">
    <property type="entry name" value="A_deaminase_dom"/>
</dbReference>
<dbReference type="GO" id="GO:0000034">
    <property type="term" value="F:adenine deaminase activity"/>
    <property type="evidence" value="ECO:0007669"/>
    <property type="project" value="TreeGrafter"/>
</dbReference>
<dbReference type="InterPro" id="IPR006330">
    <property type="entry name" value="Ado/ade_deaminase"/>
</dbReference>
<organism evidence="5 6">
    <name type="scientific">Fonsecaea multimorphosa CBS 102226</name>
    <dbReference type="NCBI Taxonomy" id="1442371"/>
    <lineage>
        <taxon>Eukaryota</taxon>
        <taxon>Fungi</taxon>
        <taxon>Dikarya</taxon>
        <taxon>Ascomycota</taxon>
        <taxon>Pezizomycotina</taxon>
        <taxon>Eurotiomycetes</taxon>
        <taxon>Chaetothyriomycetidae</taxon>
        <taxon>Chaetothyriales</taxon>
        <taxon>Herpotrichiellaceae</taxon>
        <taxon>Fonsecaea</taxon>
    </lineage>
</organism>
<evidence type="ECO:0000313" key="6">
    <source>
        <dbReference type="Proteomes" id="UP000053411"/>
    </source>
</evidence>
<feature type="domain" description="Adenosine deaminase" evidence="4">
    <location>
        <begin position="13"/>
        <end position="353"/>
    </location>
</feature>
<evidence type="ECO:0000313" key="5">
    <source>
        <dbReference type="EMBL" id="KIX99265.1"/>
    </source>
</evidence>
<dbReference type="InterPro" id="IPR032466">
    <property type="entry name" value="Metal_Hydrolase"/>
</dbReference>
<keyword evidence="2" id="KW-0479">Metal-binding</keyword>
<dbReference type="EMBL" id="KN848069">
    <property type="protein sequence ID" value="KIX99265.1"/>
    <property type="molecule type" value="Genomic_DNA"/>
</dbReference>
<evidence type="ECO:0000256" key="1">
    <source>
        <dbReference type="ARBA" id="ARBA00001947"/>
    </source>
</evidence>
<evidence type="ECO:0000256" key="3">
    <source>
        <dbReference type="ARBA" id="ARBA00022801"/>
    </source>
</evidence>
<dbReference type="SUPFAM" id="SSF51556">
    <property type="entry name" value="Metallo-dependent hydrolases"/>
    <property type="match status" value="1"/>
</dbReference>
<dbReference type="OrthoDB" id="272271at2759"/>
<gene>
    <name evidence="5" type="ORF">Z520_04841</name>
</gene>
<dbReference type="Pfam" id="PF00962">
    <property type="entry name" value="A_deaminase"/>
    <property type="match status" value="1"/>
</dbReference>
<dbReference type="NCBIfam" id="TIGR01430">
    <property type="entry name" value="aden_deam"/>
    <property type="match status" value="1"/>
</dbReference>
<dbReference type="PANTHER" id="PTHR43114">
    <property type="entry name" value="ADENINE DEAMINASE"/>
    <property type="match status" value="1"/>
</dbReference>
<dbReference type="GeneID" id="27710587"/>
<evidence type="ECO:0000259" key="4">
    <source>
        <dbReference type="Pfam" id="PF00962"/>
    </source>
</evidence>
<dbReference type="PANTHER" id="PTHR43114:SF7">
    <property type="entry name" value="ADENOSINE DEAMINASE DOMAIN-CONTAINING PROTEIN"/>
    <property type="match status" value="1"/>
</dbReference>
<dbReference type="GO" id="GO:0043103">
    <property type="term" value="P:hypoxanthine salvage"/>
    <property type="evidence" value="ECO:0007669"/>
    <property type="project" value="TreeGrafter"/>
</dbReference>
<dbReference type="Gene3D" id="3.20.20.140">
    <property type="entry name" value="Metal-dependent hydrolases"/>
    <property type="match status" value="1"/>
</dbReference>
<dbReference type="GO" id="GO:0046872">
    <property type="term" value="F:metal ion binding"/>
    <property type="evidence" value="ECO:0007669"/>
    <property type="project" value="UniProtKB-KW"/>
</dbReference>
<proteinExistence type="predicted"/>
<sequence>MAFATVDFIKKIPKVELHLHIEGTLTPQLRFKLAQKHQIPQKWATATEAVEDYRASFDKMLRKQKEGGSLTFFDLYYGAMEVLRTEEDYYELAMGYFAKAVEMNVRYSEMFFDPQAHTRRGLDLDTVMKGLRRAQLDAQEKLGFHCNWIMCFLRDESPESAMETYEAALKYRDMIHGIGLDSLEDGRPPSLFNDVYKRAKADGFHLTAHCDVDARDTHKHIHYCLTELAGDGIRRIDHGLNAVEQPELLEMLKTTNTGLTCCLWGAYGYLFQADGEQRLFRDMLRRLFDYGILVTINSDDPACHGMNYVEDNLILVADKCGFTAADIVKLQQNAVQISWAPEGLKESILKEIQVVAAQAMQAA</sequence>
<dbReference type="Proteomes" id="UP000053411">
    <property type="component" value="Unassembled WGS sequence"/>
</dbReference>
<name>A0A0D2HBJ4_9EURO</name>
<accession>A0A0D2HBJ4</accession>
<protein>
    <recommendedName>
        <fullName evidence="4">Adenosine deaminase domain-containing protein</fullName>
    </recommendedName>
</protein>
<dbReference type="RefSeq" id="XP_016633388.1">
    <property type="nucleotide sequence ID" value="XM_016775345.1"/>
</dbReference>
<reference evidence="5 6" key="1">
    <citation type="submission" date="2015-01" db="EMBL/GenBank/DDBJ databases">
        <title>The Genome Sequence of Fonsecaea multimorphosa CBS 102226.</title>
        <authorList>
            <consortium name="The Broad Institute Genomics Platform"/>
            <person name="Cuomo C."/>
            <person name="de Hoog S."/>
            <person name="Gorbushina A."/>
            <person name="Stielow B."/>
            <person name="Teixiera M."/>
            <person name="Abouelleil A."/>
            <person name="Chapman S.B."/>
            <person name="Priest M."/>
            <person name="Young S.K."/>
            <person name="Wortman J."/>
            <person name="Nusbaum C."/>
            <person name="Birren B."/>
        </authorList>
    </citation>
    <scope>NUCLEOTIDE SEQUENCE [LARGE SCALE GENOMIC DNA]</scope>
    <source>
        <strain evidence="5 6">CBS 102226</strain>
    </source>
</reference>
<evidence type="ECO:0000256" key="2">
    <source>
        <dbReference type="ARBA" id="ARBA00022723"/>
    </source>
</evidence>
<dbReference type="GO" id="GO:0005829">
    <property type="term" value="C:cytosol"/>
    <property type="evidence" value="ECO:0007669"/>
    <property type="project" value="TreeGrafter"/>
</dbReference>
<keyword evidence="6" id="KW-1185">Reference proteome</keyword>
<keyword evidence="3" id="KW-0378">Hydrolase</keyword>
<dbReference type="VEuPathDB" id="FungiDB:Z520_04841"/>